<comment type="caution">
    <text evidence="1">The sequence shown here is derived from an EMBL/GenBank/DDBJ whole genome shotgun (WGS) entry which is preliminary data.</text>
</comment>
<evidence type="ECO:0008006" key="3">
    <source>
        <dbReference type="Google" id="ProtNLM"/>
    </source>
</evidence>
<gene>
    <name evidence="1" type="ORF">CLV68_5917</name>
</gene>
<dbReference type="SUPFAM" id="SSF52540">
    <property type="entry name" value="P-loop containing nucleoside triphosphate hydrolases"/>
    <property type="match status" value="1"/>
</dbReference>
<dbReference type="InterPro" id="IPR027417">
    <property type="entry name" value="P-loop_NTPase"/>
</dbReference>
<dbReference type="EMBL" id="RCDD01000007">
    <property type="protein sequence ID" value="RLK54367.1"/>
    <property type="molecule type" value="Genomic_DNA"/>
</dbReference>
<name>A0A421AX06_9PSEU</name>
<dbReference type="RefSeq" id="WP_121394233.1">
    <property type="nucleotide sequence ID" value="NZ_RCDD01000007.1"/>
</dbReference>
<dbReference type="AlphaFoldDB" id="A0A421AX06"/>
<protein>
    <recommendedName>
        <fullName evidence="3">AAA domain-containing protein</fullName>
    </recommendedName>
</protein>
<evidence type="ECO:0000313" key="2">
    <source>
        <dbReference type="Proteomes" id="UP000282454"/>
    </source>
</evidence>
<keyword evidence="2" id="KW-1185">Reference proteome</keyword>
<dbReference type="Gene3D" id="3.40.50.300">
    <property type="entry name" value="P-loop containing nucleotide triphosphate hydrolases"/>
    <property type="match status" value="1"/>
</dbReference>
<evidence type="ECO:0000313" key="1">
    <source>
        <dbReference type="EMBL" id="RLK54367.1"/>
    </source>
</evidence>
<reference evidence="1 2" key="1">
    <citation type="submission" date="2018-10" db="EMBL/GenBank/DDBJ databases">
        <title>Genomic Encyclopedia of Archaeal and Bacterial Type Strains, Phase II (KMG-II): from individual species to whole genera.</title>
        <authorList>
            <person name="Goeker M."/>
        </authorList>
    </citation>
    <scope>NUCLEOTIDE SEQUENCE [LARGE SCALE GENOMIC DNA]</scope>
    <source>
        <strain evidence="1 2">DSM 45657</strain>
    </source>
</reference>
<dbReference type="Proteomes" id="UP000282454">
    <property type="component" value="Unassembled WGS sequence"/>
</dbReference>
<organism evidence="1 2">
    <name type="scientific">Actinokineospora cianjurensis</name>
    <dbReference type="NCBI Taxonomy" id="585224"/>
    <lineage>
        <taxon>Bacteria</taxon>
        <taxon>Bacillati</taxon>
        <taxon>Actinomycetota</taxon>
        <taxon>Actinomycetes</taxon>
        <taxon>Pseudonocardiales</taxon>
        <taxon>Pseudonocardiaceae</taxon>
        <taxon>Actinokineospora</taxon>
    </lineage>
</organism>
<accession>A0A421AX06</accession>
<sequence>MGIVLVTGCSGSGKTSVAAELTRRGLVAVDADTTLAMWLDRDGSPVELPDDTTFEWLSEHDWSWDLSLLDELATRPGTRYVCGNAGNIGNAWPRFDRAYLLVIDEATMLSRLDYPHRDHDFGRSPGQRAWLQDWRPRYQAEVAALGAIPVDATQALITVVDQITAQVQR</sequence>
<dbReference type="OrthoDB" id="5019413at2"/>
<proteinExistence type="predicted"/>